<proteinExistence type="predicted"/>
<name>V2Y9U9_9FIRM</name>
<reference evidence="1 2" key="1">
    <citation type="submission" date="2013-06" db="EMBL/GenBank/DDBJ databases">
        <authorList>
            <person name="Weinstock G."/>
            <person name="Sodergren E."/>
            <person name="Clifton S."/>
            <person name="Fulton L."/>
            <person name="Fulton B."/>
            <person name="Courtney L."/>
            <person name="Fronick C."/>
            <person name="Harrison M."/>
            <person name="Strong C."/>
            <person name="Farmer C."/>
            <person name="Delahaunty K."/>
            <person name="Markovic C."/>
            <person name="Hall O."/>
            <person name="Minx P."/>
            <person name="Tomlinson C."/>
            <person name="Mitreva M."/>
            <person name="Nelson J."/>
            <person name="Hou S."/>
            <person name="Wollam A."/>
            <person name="Pepin K.H."/>
            <person name="Johnson M."/>
            <person name="Bhonagiri V."/>
            <person name="Nash W.E."/>
            <person name="Warren W."/>
            <person name="Chinwalla A."/>
            <person name="Mardis E.R."/>
            <person name="Wilson R.K."/>
        </authorList>
    </citation>
    <scope>NUCLEOTIDE SEQUENCE [LARGE SCALE GENOMIC DNA]</scope>
    <source>
        <strain evidence="1 2">ATCC 51271</strain>
    </source>
</reference>
<protein>
    <submittedName>
        <fullName evidence="1">Uncharacterized protein</fullName>
    </submittedName>
</protein>
<keyword evidence="2" id="KW-1185">Reference proteome</keyword>
<accession>V2Y9U9</accession>
<gene>
    <name evidence="1" type="ORF">GCWU0000282_000160</name>
</gene>
<evidence type="ECO:0000313" key="1">
    <source>
        <dbReference type="EMBL" id="ESL04446.1"/>
    </source>
</evidence>
<dbReference type="AlphaFoldDB" id="V2Y9U9"/>
<comment type="caution">
    <text evidence="1">The sequence shown here is derived from an EMBL/GenBank/DDBJ whole genome shotgun (WGS) entry which is preliminary data.</text>
</comment>
<dbReference type="EMBL" id="ACIL03000003">
    <property type="protein sequence ID" value="ESL04446.1"/>
    <property type="molecule type" value="Genomic_DNA"/>
</dbReference>
<dbReference type="Proteomes" id="UP000018227">
    <property type="component" value="Unassembled WGS sequence"/>
</dbReference>
<dbReference type="HOGENOM" id="CLU_1052489_0_0_9"/>
<sequence>MLKKIFKIGIVVLFLITFFNVIPSKAVYAETVANHQIFSEKIIKKRIAEIKKFYYKQPDKLTTRKISFGGNILPGGSIKFTYYLKGKDLLFAYGKNDDMEFRLYFHKNQLIQMIYDEKGKKREIYTQLYKELLEDENYLVGDAQIYMELENLFKKEYSAHLKKTDGTKTIKQVIITDASNKSITYHTCKVYGEYISFDTKAYIAKLSDKVIVKSHYIKPLEDGSTYKTKNLDDLMYAIDYLNYVEADIKEKNGKIVEIIIQEGY</sequence>
<dbReference type="RefSeq" id="WP_023353064.1">
    <property type="nucleotide sequence ID" value="NZ_KI535366.1"/>
</dbReference>
<evidence type="ECO:0000313" key="2">
    <source>
        <dbReference type="Proteomes" id="UP000018227"/>
    </source>
</evidence>
<dbReference type="STRING" id="592026.GCWU0000282_000160"/>
<organism evidence="1 2">
    <name type="scientific">Catonella morbi ATCC 51271</name>
    <dbReference type="NCBI Taxonomy" id="592026"/>
    <lineage>
        <taxon>Bacteria</taxon>
        <taxon>Bacillati</taxon>
        <taxon>Bacillota</taxon>
        <taxon>Clostridia</taxon>
        <taxon>Lachnospirales</taxon>
        <taxon>Lachnospiraceae</taxon>
        <taxon>Catonella</taxon>
    </lineage>
</organism>